<organism evidence="3 4">
    <name type="scientific">Mytilus galloprovincialis</name>
    <name type="common">Mediterranean mussel</name>
    <dbReference type="NCBI Taxonomy" id="29158"/>
    <lineage>
        <taxon>Eukaryota</taxon>
        <taxon>Metazoa</taxon>
        <taxon>Spiralia</taxon>
        <taxon>Lophotrochozoa</taxon>
        <taxon>Mollusca</taxon>
        <taxon>Bivalvia</taxon>
        <taxon>Autobranchia</taxon>
        <taxon>Pteriomorphia</taxon>
        <taxon>Mytilida</taxon>
        <taxon>Mytiloidea</taxon>
        <taxon>Mytilidae</taxon>
        <taxon>Mytilinae</taxon>
        <taxon>Mytilus</taxon>
    </lineage>
</organism>
<accession>A0A8B6CUC9</accession>
<proteinExistence type="predicted"/>
<comment type="caution">
    <text evidence="3">The sequence shown here is derived from an EMBL/GenBank/DDBJ whole genome shotgun (WGS) entry which is preliminary data.</text>
</comment>
<sequence>MYLLTFSFIVLFAWILCEIVVIKKQTDKIYQNHVLFEISMPMWSICAQYCSRVQACKSINFIALNKTCQINYGEPGECNDELIESVGNSFAAASTFPKNLAGPCKGHDCKPNEVCMPKGTAYKCFPWFTPQFHENNFQRIFVACSGNHQSILDTWKYASLGLNIDFGKSCSNRHLRSTMIDKWDGSLIDQVKVELFRNGEPTVEINFDGRGSTSSDWFTKNRLRSNSFIDMNQQSVFNIFSMDGADTWGARHFFISNTYYNGGCPNDIAWMAVIDTSDSNVRACNYDRLPGKAYPYILYGPDQQLTKFEGSYAVADMMIISISMV</sequence>
<gene>
    <name evidence="3" type="ORF">MGAL_10B080597</name>
</gene>
<dbReference type="AlphaFoldDB" id="A0A8B6CUC9"/>
<evidence type="ECO:0000256" key="1">
    <source>
        <dbReference type="SAM" id="SignalP"/>
    </source>
</evidence>
<feature type="chain" id="PRO_5033026712" description="Apple domain-containing protein" evidence="1">
    <location>
        <begin position="20"/>
        <end position="325"/>
    </location>
</feature>
<feature type="domain" description="Apple" evidence="2">
    <location>
        <begin position="28"/>
        <end position="84"/>
    </location>
</feature>
<evidence type="ECO:0000313" key="4">
    <source>
        <dbReference type="Proteomes" id="UP000596742"/>
    </source>
</evidence>
<dbReference type="OrthoDB" id="6134084at2759"/>
<keyword evidence="4" id="KW-1185">Reference proteome</keyword>
<dbReference type="Pfam" id="PF00024">
    <property type="entry name" value="PAN_1"/>
    <property type="match status" value="1"/>
</dbReference>
<protein>
    <recommendedName>
        <fullName evidence="2">Apple domain-containing protein</fullName>
    </recommendedName>
</protein>
<dbReference type="EMBL" id="UYJE01002279">
    <property type="protein sequence ID" value="VDI09318.1"/>
    <property type="molecule type" value="Genomic_DNA"/>
</dbReference>
<dbReference type="InterPro" id="IPR003609">
    <property type="entry name" value="Pan_app"/>
</dbReference>
<name>A0A8B6CUC9_MYTGA</name>
<evidence type="ECO:0000259" key="2">
    <source>
        <dbReference type="Pfam" id="PF00024"/>
    </source>
</evidence>
<evidence type="ECO:0000313" key="3">
    <source>
        <dbReference type="EMBL" id="VDI09318.1"/>
    </source>
</evidence>
<reference evidence="3" key="1">
    <citation type="submission" date="2018-11" db="EMBL/GenBank/DDBJ databases">
        <authorList>
            <person name="Alioto T."/>
            <person name="Alioto T."/>
        </authorList>
    </citation>
    <scope>NUCLEOTIDE SEQUENCE</scope>
</reference>
<feature type="signal peptide" evidence="1">
    <location>
        <begin position="1"/>
        <end position="19"/>
    </location>
</feature>
<keyword evidence="1" id="KW-0732">Signal</keyword>
<dbReference type="Proteomes" id="UP000596742">
    <property type="component" value="Unassembled WGS sequence"/>
</dbReference>